<dbReference type="AlphaFoldDB" id="A0A1M6CWK0"/>
<organism evidence="2 3">
    <name type="scientific">Butyrivibrio fibrisolvens DSM 3071</name>
    <dbReference type="NCBI Taxonomy" id="1121131"/>
    <lineage>
        <taxon>Bacteria</taxon>
        <taxon>Bacillati</taxon>
        <taxon>Bacillota</taxon>
        <taxon>Clostridia</taxon>
        <taxon>Lachnospirales</taxon>
        <taxon>Lachnospiraceae</taxon>
        <taxon>Butyrivibrio</taxon>
    </lineage>
</organism>
<protein>
    <submittedName>
        <fullName evidence="2">Uncharacterized protein</fullName>
    </submittedName>
</protein>
<name>A0A1M6CWK0_BUTFI</name>
<gene>
    <name evidence="2" type="ORF">SAMN02745229_03403</name>
</gene>
<sequence length="271" mass="31124">MFKILLIIAIIWLLVGHILMWTLGRKLAPSGGLDSIANALFYVMVWRSLVWGLPIILTLVCLFSWLYNSHIGMIKYVILAIVFVIILRKLYGTVGRQILMTPLKNSSAIEKYGTWIERENKWISRYGATVRTEYDYICEYIAKKVVDAAVLNIAHIYPKTYQKKRVEYVNAALQEATKTIPHVTGYEYIMDITSIIPKRTNAPAYGYLLSNAELLAISEHYGKRLNTEHFGDRYQFSKNASNNFHSNYPMVAIFYDDGTMDLEVTAPVIKY</sequence>
<keyword evidence="1" id="KW-1133">Transmembrane helix</keyword>
<dbReference type="STRING" id="1121131.SAMN02745229_03403"/>
<evidence type="ECO:0000256" key="1">
    <source>
        <dbReference type="SAM" id="Phobius"/>
    </source>
</evidence>
<feature type="transmembrane region" description="Helical" evidence="1">
    <location>
        <begin position="73"/>
        <end position="91"/>
    </location>
</feature>
<dbReference type="OrthoDB" id="2000977at2"/>
<feature type="transmembrane region" description="Helical" evidence="1">
    <location>
        <begin position="45"/>
        <end position="67"/>
    </location>
</feature>
<accession>A0A1M6CWK0</accession>
<keyword evidence="1" id="KW-0472">Membrane</keyword>
<dbReference type="GeneID" id="89511138"/>
<keyword evidence="3" id="KW-1185">Reference proteome</keyword>
<evidence type="ECO:0000313" key="3">
    <source>
        <dbReference type="Proteomes" id="UP000184278"/>
    </source>
</evidence>
<dbReference type="EMBL" id="FQXK01000036">
    <property type="protein sequence ID" value="SHI65340.1"/>
    <property type="molecule type" value="Genomic_DNA"/>
</dbReference>
<reference evidence="3" key="1">
    <citation type="submission" date="2016-11" db="EMBL/GenBank/DDBJ databases">
        <authorList>
            <person name="Varghese N."/>
            <person name="Submissions S."/>
        </authorList>
    </citation>
    <scope>NUCLEOTIDE SEQUENCE [LARGE SCALE GENOMIC DNA]</scope>
    <source>
        <strain evidence="3">DSM 3071</strain>
    </source>
</reference>
<dbReference type="RefSeq" id="WP_073389533.1">
    <property type="nucleotide sequence ID" value="NZ_FQXK01000036.1"/>
</dbReference>
<dbReference type="Proteomes" id="UP000184278">
    <property type="component" value="Unassembled WGS sequence"/>
</dbReference>
<keyword evidence="1" id="KW-0812">Transmembrane</keyword>
<evidence type="ECO:0000313" key="2">
    <source>
        <dbReference type="EMBL" id="SHI65340.1"/>
    </source>
</evidence>
<feature type="transmembrane region" description="Helical" evidence="1">
    <location>
        <begin position="6"/>
        <end position="24"/>
    </location>
</feature>
<proteinExistence type="predicted"/>